<evidence type="ECO:0000313" key="7">
    <source>
        <dbReference type="Proteomes" id="UP000223913"/>
    </source>
</evidence>
<dbReference type="PRINTS" id="PR00301">
    <property type="entry name" value="HEATSHOCK70"/>
</dbReference>
<dbReference type="SUPFAM" id="SSF53067">
    <property type="entry name" value="Actin-like ATPase domain"/>
    <property type="match status" value="2"/>
</dbReference>
<comment type="caution">
    <text evidence="6">The sequence shown here is derived from an EMBL/GenBank/DDBJ whole genome shotgun (WGS) entry which is preliminary data.</text>
</comment>
<dbReference type="PROSITE" id="PS00018">
    <property type="entry name" value="EF_HAND_1"/>
    <property type="match status" value="1"/>
</dbReference>
<dbReference type="Pfam" id="PF00012">
    <property type="entry name" value="HSP70"/>
    <property type="match status" value="1"/>
</dbReference>
<dbReference type="CDD" id="cd24029">
    <property type="entry name" value="ASKHA_NBD_HSP70_DnaK_HscA_HscC"/>
    <property type="match status" value="1"/>
</dbReference>
<keyword evidence="4" id="KW-0143">Chaperone</keyword>
<reference evidence="6 7" key="1">
    <citation type="submission" date="2017-10" db="EMBL/GenBank/DDBJ databases">
        <title>The draft genome sequence of Lewinella nigricans NBRC 102662.</title>
        <authorList>
            <person name="Wang K."/>
        </authorList>
    </citation>
    <scope>NUCLEOTIDE SEQUENCE [LARGE SCALE GENOMIC DNA]</scope>
    <source>
        <strain evidence="6 7">NBRC 102662</strain>
    </source>
</reference>
<dbReference type="InterPro" id="IPR013126">
    <property type="entry name" value="Hsp_70_fam"/>
</dbReference>
<dbReference type="Gene3D" id="2.60.34.10">
    <property type="entry name" value="Substrate Binding Domain Of DNAk, Chain A, domain 1"/>
    <property type="match status" value="1"/>
</dbReference>
<evidence type="ECO:0000256" key="3">
    <source>
        <dbReference type="ARBA" id="ARBA00022840"/>
    </source>
</evidence>
<dbReference type="InterPro" id="IPR029047">
    <property type="entry name" value="HSP70_peptide-bd_sf"/>
</dbReference>
<comment type="similarity">
    <text evidence="1 5">Belongs to the heat shock protein 70 family.</text>
</comment>
<dbReference type="Proteomes" id="UP000223913">
    <property type="component" value="Unassembled WGS sequence"/>
</dbReference>
<evidence type="ECO:0000256" key="5">
    <source>
        <dbReference type="RuleBase" id="RU003322"/>
    </source>
</evidence>
<evidence type="ECO:0000256" key="1">
    <source>
        <dbReference type="ARBA" id="ARBA00007381"/>
    </source>
</evidence>
<dbReference type="RefSeq" id="WP_099155878.1">
    <property type="nucleotide sequence ID" value="NZ_PDUD01000079.1"/>
</dbReference>
<accession>A0A2D0MWZ7</accession>
<organism evidence="6 7">
    <name type="scientific">Flavilitoribacter nigricans (strain ATCC 23147 / DSM 23189 / NBRC 102662 / NCIMB 1420 / SS-2)</name>
    <name type="common">Lewinella nigricans</name>
    <dbReference type="NCBI Taxonomy" id="1122177"/>
    <lineage>
        <taxon>Bacteria</taxon>
        <taxon>Pseudomonadati</taxon>
        <taxon>Bacteroidota</taxon>
        <taxon>Saprospiria</taxon>
        <taxon>Saprospirales</taxon>
        <taxon>Lewinellaceae</taxon>
        <taxon>Flavilitoribacter</taxon>
    </lineage>
</organism>
<name>A0A2D0MWZ7_FLAN2</name>
<protein>
    <recommendedName>
        <fullName evidence="8">Molecular chaperone DnaK</fullName>
    </recommendedName>
</protein>
<gene>
    <name evidence="6" type="ORF">CRP01_40805</name>
</gene>
<dbReference type="InterPro" id="IPR018181">
    <property type="entry name" value="Heat_shock_70_CS"/>
</dbReference>
<dbReference type="AlphaFoldDB" id="A0A2D0MWZ7"/>
<dbReference type="EMBL" id="PDUD01000079">
    <property type="protein sequence ID" value="PHN00727.1"/>
    <property type="molecule type" value="Genomic_DNA"/>
</dbReference>
<evidence type="ECO:0000256" key="2">
    <source>
        <dbReference type="ARBA" id="ARBA00022741"/>
    </source>
</evidence>
<dbReference type="InterPro" id="IPR043129">
    <property type="entry name" value="ATPase_NBD"/>
</dbReference>
<dbReference type="PANTHER" id="PTHR19375">
    <property type="entry name" value="HEAT SHOCK PROTEIN 70KDA"/>
    <property type="match status" value="1"/>
</dbReference>
<evidence type="ECO:0000313" key="6">
    <source>
        <dbReference type="EMBL" id="PHN00727.1"/>
    </source>
</evidence>
<keyword evidence="7" id="KW-1185">Reference proteome</keyword>
<dbReference type="Gene3D" id="3.90.640.10">
    <property type="entry name" value="Actin, Chain A, domain 4"/>
    <property type="match status" value="1"/>
</dbReference>
<dbReference type="InterPro" id="IPR018247">
    <property type="entry name" value="EF_Hand_1_Ca_BS"/>
</dbReference>
<sequence length="543" mass="59873">MSNQNIILGIDLGTTYSAMAYVDEHGDAKIIPNSDNERITPSVVFFETSDNIIVGKNAKDEAEMSPESVVSFVKREMGKKKDQVRIEEISPGIFSDPKPYTFFGTTYAPETISSLILKKLKSDAEKYFNGQEIKDAVITVPAYFNESEKKATKDAGTQAGLNVLQIINEPTAAAIAYGLEGSQGNEKVFVFDLGGGTFDITILDIKGSGDSRIIDVIDSDGDHKLGGKDWDDAIINYACEQYSLESSENPREDLEGFADLRNRAENLKKQLSEKTSSRFNMSCHGDKVRIEIDREQFKELTQDLMTEVETMCEILLKRNKLTWDQIDTILLVGGSTRMPMIKEMLTSLTGKDIRDDLVQPDECVALGAAMRGVMIKVSSGSPDVAALSEQVVEKYGSNSLAVNDILSKSIGTSAYTRLEDGSEAIRVSKIFERRMPLPNTKSKQFYTRGESSTGVPIDVLEGESDLPENCRLLTEKTLEFNRPMPKGSPIEITFSMDHSGLLHITARDLTDGAEIKFEIERKDNLSALEIAEGTALVGSLNVE</sequence>
<dbReference type="PROSITE" id="PS00329">
    <property type="entry name" value="HSP70_2"/>
    <property type="match status" value="1"/>
</dbReference>
<dbReference type="GO" id="GO:0005524">
    <property type="term" value="F:ATP binding"/>
    <property type="evidence" value="ECO:0007669"/>
    <property type="project" value="UniProtKB-KW"/>
</dbReference>
<keyword evidence="2 5" id="KW-0547">Nucleotide-binding</keyword>
<dbReference type="FunFam" id="3.90.640.10:FF:000003">
    <property type="entry name" value="Molecular chaperone DnaK"/>
    <property type="match status" value="1"/>
</dbReference>
<evidence type="ECO:0000256" key="4">
    <source>
        <dbReference type="ARBA" id="ARBA00023186"/>
    </source>
</evidence>
<evidence type="ECO:0008006" key="8">
    <source>
        <dbReference type="Google" id="ProtNLM"/>
    </source>
</evidence>
<dbReference type="PROSITE" id="PS01036">
    <property type="entry name" value="HSP70_3"/>
    <property type="match status" value="1"/>
</dbReference>
<keyword evidence="3 5" id="KW-0067">ATP-binding</keyword>
<dbReference type="Gene3D" id="3.30.420.40">
    <property type="match status" value="2"/>
</dbReference>
<proteinExistence type="inferred from homology"/>
<dbReference type="OrthoDB" id="9766019at2"/>
<dbReference type="SUPFAM" id="SSF100920">
    <property type="entry name" value="Heat shock protein 70kD (HSP70), peptide-binding domain"/>
    <property type="match status" value="1"/>
</dbReference>
<dbReference type="GO" id="GO:0140662">
    <property type="term" value="F:ATP-dependent protein folding chaperone"/>
    <property type="evidence" value="ECO:0007669"/>
    <property type="project" value="InterPro"/>
</dbReference>
<dbReference type="PROSITE" id="PS00297">
    <property type="entry name" value="HSP70_1"/>
    <property type="match status" value="1"/>
</dbReference>